<evidence type="ECO:0000313" key="2">
    <source>
        <dbReference type="Proteomes" id="UP001172386"/>
    </source>
</evidence>
<gene>
    <name evidence="1" type="ORF">H2198_007231</name>
</gene>
<comment type="caution">
    <text evidence="1">The sequence shown here is derived from an EMBL/GenBank/DDBJ whole genome shotgun (WGS) entry which is preliminary data.</text>
</comment>
<evidence type="ECO:0000313" key="1">
    <source>
        <dbReference type="EMBL" id="KAJ9653607.1"/>
    </source>
</evidence>
<dbReference type="Proteomes" id="UP001172386">
    <property type="component" value="Unassembled WGS sequence"/>
</dbReference>
<proteinExistence type="predicted"/>
<reference evidence="1" key="1">
    <citation type="submission" date="2022-10" db="EMBL/GenBank/DDBJ databases">
        <title>Culturing micro-colonial fungi from biological soil crusts in the Mojave desert and describing Neophaeococcomyces mojavensis, and introducing the new genera and species Taxawa tesnikishii.</title>
        <authorList>
            <person name="Kurbessoian T."/>
            <person name="Stajich J.E."/>
        </authorList>
    </citation>
    <scope>NUCLEOTIDE SEQUENCE</scope>
    <source>
        <strain evidence="1">JES_112</strain>
    </source>
</reference>
<accession>A0ACC3A0R4</accession>
<protein>
    <submittedName>
        <fullName evidence="1">Uncharacterized protein</fullName>
    </submittedName>
</protein>
<name>A0ACC3A0R4_9EURO</name>
<sequence>MARKVRKSGSKNKASGHTSYRDRAAKDEKARYERCRRRRLGLVKKLAEFHTLFDTEVQCLFRSKTDKRQVYWFSSEDDWRDQAPQTTPGAIRLSGPGHRRSKRHDLIAPETNYDSDSENSDFQDIQGASTEFATSLSGLRMAFKTLFDIFDKAHVMEPDDSCGG</sequence>
<dbReference type="EMBL" id="JAPDRQ010000148">
    <property type="protein sequence ID" value="KAJ9653607.1"/>
    <property type="molecule type" value="Genomic_DNA"/>
</dbReference>
<keyword evidence="2" id="KW-1185">Reference proteome</keyword>
<organism evidence="1 2">
    <name type="scientific">Neophaeococcomyces mojaviensis</name>
    <dbReference type="NCBI Taxonomy" id="3383035"/>
    <lineage>
        <taxon>Eukaryota</taxon>
        <taxon>Fungi</taxon>
        <taxon>Dikarya</taxon>
        <taxon>Ascomycota</taxon>
        <taxon>Pezizomycotina</taxon>
        <taxon>Eurotiomycetes</taxon>
        <taxon>Chaetothyriomycetidae</taxon>
        <taxon>Chaetothyriales</taxon>
        <taxon>Chaetothyriales incertae sedis</taxon>
        <taxon>Neophaeococcomyces</taxon>
    </lineage>
</organism>